<dbReference type="GO" id="GO:0003676">
    <property type="term" value="F:nucleic acid binding"/>
    <property type="evidence" value="ECO:0007669"/>
    <property type="project" value="InterPro"/>
</dbReference>
<dbReference type="InterPro" id="IPR032567">
    <property type="entry name" value="RTL1-rel"/>
</dbReference>
<dbReference type="InterPro" id="IPR001878">
    <property type="entry name" value="Znf_CCHC"/>
</dbReference>
<dbReference type="PANTHER" id="PTHR15503">
    <property type="entry name" value="LDOC1 RELATED"/>
    <property type="match status" value="1"/>
</dbReference>
<keyword evidence="1" id="KW-0863">Zinc-finger</keyword>
<proteinExistence type="predicted"/>
<organism evidence="4 6">
    <name type="scientific">Didymodactylos carnosus</name>
    <dbReference type="NCBI Taxonomy" id="1234261"/>
    <lineage>
        <taxon>Eukaryota</taxon>
        <taxon>Metazoa</taxon>
        <taxon>Spiralia</taxon>
        <taxon>Gnathifera</taxon>
        <taxon>Rotifera</taxon>
        <taxon>Eurotatoria</taxon>
        <taxon>Bdelloidea</taxon>
        <taxon>Philodinida</taxon>
        <taxon>Philodinidae</taxon>
        <taxon>Didymodactylos</taxon>
    </lineage>
</organism>
<dbReference type="EMBL" id="CAJOBC010085592">
    <property type="protein sequence ID" value="CAF4333202.1"/>
    <property type="molecule type" value="Genomic_DNA"/>
</dbReference>
<accession>A0A815QG12</accession>
<dbReference type="Gene3D" id="3.10.10.10">
    <property type="entry name" value="HIV Type 1 Reverse Transcriptase, subunit A, domain 1"/>
    <property type="match status" value="1"/>
</dbReference>
<name>A0A815QG12_9BILA</name>
<dbReference type="CDD" id="cd01647">
    <property type="entry name" value="RT_LTR"/>
    <property type="match status" value="1"/>
</dbReference>
<evidence type="ECO:0000313" key="5">
    <source>
        <dbReference type="EMBL" id="CAF4333202.1"/>
    </source>
</evidence>
<dbReference type="OrthoDB" id="7480340at2759"/>
<dbReference type="InterPro" id="IPR043128">
    <property type="entry name" value="Rev_trsase/Diguanyl_cyclase"/>
</dbReference>
<dbReference type="InterPro" id="IPR000477">
    <property type="entry name" value="RT_dom"/>
</dbReference>
<dbReference type="Proteomes" id="UP000663829">
    <property type="component" value="Unassembled WGS sequence"/>
</dbReference>
<protein>
    <recommendedName>
        <fullName evidence="3">CCHC-type domain-containing protein</fullName>
    </recommendedName>
</protein>
<dbReference type="Gene3D" id="3.30.70.270">
    <property type="match status" value="1"/>
</dbReference>
<dbReference type="Proteomes" id="UP000681722">
    <property type="component" value="Unassembled WGS sequence"/>
</dbReference>
<gene>
    <name evidence="4" type="ORF">GPM918_LOCUS35181</name>
    <name evidence="5" type="ORF">SRO942_LOCUS35894</name>
</gene>
<evidence type="ECO:0000313" key="6">
    <source>
        <dbReference type="Proteomes" id="UP000663829"/>
    </source>
</evidence>
<reference evidence="4" key="1">
    <citation type="submission" date="2021-02" db="EMBL/GenBank/DDBJ databases">
        <authorList>
            <person name="Nowell W R."/>
        </authorList>
    </citation>
    <scope>NUCLEOTIDE SEQUENCE</scope>
</reference>
<dbReference type="EMBL" id="CAJNOQ010020133">
    <property type="protein sequence ID" value="CAF1463505.1"/>
    <property type="molecule type" value="Genomic_DNA"/>
</dbReference>
<dbReference type="PROSITE" id="PS50158">
    <property type="entry name" value="ZF_CCHC"/>
    <property type="match status" value="1"/>
</dbReference>
<dbReference type="SUPFAM" id="SSF56672">
    <property type="entry name" value="DNA/RNA polymerases"/>
    <property type="match status" value="1"/>
</dbReference>
<feature type="region of interest" description="Disordered" evidence="2">
    <location>
        <begin position="489"/>
        <end position="514"/>
    </location>
</feature>
<keyword evidence="1" id="KW-0479">Metal-binding</keyword>
<evidence type="ECO:0000313" key="4">
    <source>
        <dbReference type="EMBL" id="CAF1463505.1"/>
    </source>
</evidence>
<feature type="domain" description="CCHC-type" evidence="3">
    <location>
        <begin position="282"/>
        <end position="295"/>
    </location>
</feature>
<dbReference type="PANTHER" id="PTHR15503:SF22">
    <property type="entry name" value="TRANSPOSON TY3-I GAG POLYPROTEIN"/>
    <property type="match status" value="1"/>
</dbReference>
<feature type="non-terminal residue" evidence="4">
    <location>
        <position position="1"/>
    </location>
</feature>
<sequence length="1169" mass="135292">GIVDFSGRNEDVRTWIQRIELLFDLADYTKFKWIKLTALHLTDHALSTTTSQTVQVDDNNLTIPRQNDLLVTEIPTIRQNHSSTNLLNKALAFTDPLNKPSSSTKFSNSSSTKDFFTTMVEQKDSFHRLLSQRFPAQIPNQREQLRQLISRKQGLNETISKYYRDILNLCDQYDPNMLDSSKIGYLQDGLRPELQHYTLSQQISTPQQFFSIMQQHETIQGKLSNIQLDAYRTTASVQQPRNQQSNLSMSRTNLSQSFNKSNNCRWNQYQQQPNNIRSQQNCYNCGQPSHYTRECSHHFQNSYQYELANKTNIHFIGEVELLVKIQHVTTKINALVADKLCTTFILGKGWIEKYIVDILESDTKIVIQNQHGLVSVPFDGESERITFDVKLIHPLTLGPQQECDVNIEAPFSTADTVIFSPKQALQHQKMILMPNALLKIQNYQSTITVINLRNYSTCIPKNIRLGCVTYAPPSVQCFVLTSGSSSNIHLSSTRQTKNQSSPHSQQLCEVKSNQSSTSTEIHNTIKALLNHLPQAEQDEVYPMLLKHQSLFDLTKQKISNTQIQHVIRTGDHSPISSRPFPRTLNQQQALSEHIQQMEKDHLIRRSTSPWASPVVLVKKPDGSTRFCVDYRKINHITKKDAYPLPHMGETINRLGGHKYFSKLDLKSGYFQIPIREEDKEKTAFIVQDEHVHFRFGVNGNHMVLIDRSVTGGEKHYVGSSTTVLSTSFDYEAETYNRLNGYRKHVEEKSACFARFSTTQIDTTERRAQAPIQRTEHSRMSKAVAKKHVITEEVLSQAEGFFEAENAFLADACKQTAAVHTNDEEVDEEKEASETVSEEMVMLRQRDESQIIRYIPESEKKTRPKITSQNLIQRIKTTGRFGSIGTTAQNMFDLFEIEISSSSLETVRFQTLFQKNHFYHHVMDCKFSLVLIAAQQDRLVNGKNFNEIVTFAKDVTIRRRQKYAYAKFSTEVQKFVNEFEDIKSDPNLSIDTGAEKIYGVKKVNYETDPDNVQKKIGDFFRDFTKYRVQHDLLKLLNDFYKRVDKKYVMMFQSFNEQVDWTDKKSFEPYFNMLQAWHKEDENRKKAMETNAEHHPREILSRLREKTQLESQFEEFMTTLRKEKKYWADLLDALHYHIKENKELMVRFGEVPAFKDEKSLGQIVTGVFSNK</sequence>
<evidence type="ECO:0000256" key="2">
    <source>
        <dbReference type="SAM" id="MobiDB-lite"/>
    </source>
</evidence>
<evidence type="ECO:0000256" key="1">
    <source>
        <dbReference type="PROSITE-ProRule" id="PRU00047"/>
    </source>
</evidence>
<dbReference type="InterPro" id="IPR043502">
    <property type="entry name" value="DNA/RNA_pol_sf"/>
</dbReference>
<dbReference type="AlphaFoldDB" id="A0A815QG12"/>
<dbReference type="Pfam" id="PF00078">
    <property type="entry name" value="RVT_1"/>
    <property type="match status" value="1"/>
</dbReference>
<feature type="non-terminal residue" evidence="4">
    <location>
        <position position="1169"/>
    </location>
</feature>
<keyword evidence="6" id="KW-1185">Reference proteome</keyword>
<dbReference type="GO" id="GO:0008270">
    <property type="term" value="F:zinc ion binding"/>
    <property type="evidence" value="ECO:0007669"/>
    <property type="project" value="UniProtKB-KW"/>
</dbReference>
<comment type="caution">
    <text evidence="4">The sequence shown here is derived from an EMBL/GenBank/DDBJ whole genome shotgun (WGS) entry which is preliminary data.</text>
</comment>
<keyword evidence="1" id="KW-0862">Zinc</keyword>
<evidence type="ECO:0000259" key="3">
    <source>
        <dbReference type="PROSITE" id="PS50158"/>
    </source>
</evidence>